<accession>A0ABD1S0M6</accession>
<reference evidence="2" key="1">
    <citation type="submission" date="2024-07" db="EMBL/GenBank/DDBJ databases">
        <title>Two chromosome-level genome assemblies of Korean endemic species Abeliophyllum distichum and Forsythia ovata (Oleaceae).</title>
        <authorList>
            <person name="Jang H."/>
        </authorList>
    </citation>
    <scope>NUCLEOTIDE SEQUENCE [LARGE SCALE GENOMIC DNA]</scope>
</reference>
<gene>
    <name evidence="1" type="ORF">Fot_38025</name>
</gene>
<comment type="caution">
    <text evidence="1">The sequence shown here is derived from an EMBL/GenBank/DDBJ whole genome shotgun (WGS) entry which is preliminary data.</text>
</comment>
<dbReference type="Proteomes" id="UP001604277">
    <property type="component" value="Unassembled WGS sequence"/>
</dbReference>
<dbReference type="AlphaFoldDB" id="A0ABD1S0M6"/>
<keyword evidence="2" id="KW-1185">Reference proteome</keyword>
<evidence type="ECO:0000313" key="1">
    <source>
        <dbReference type="EMBL" id="KAL2494268.1"/>
    </source>
</evidence>
<name>A0ABD1S0M6_9LAMI</name>
<sequence length="105" mass="11827">MKEEIISEEMAGARDNHAQHCYNHVGQMNAKPSDAGACHQTGHRQREYQHPFFGTRSSYAAEIAEAIPNLHTGMNAPNQGVPARVQQVQKTIYWTLLRISQVLWA</sequence>
<evidence type="ECO:0000313" key="2">
    <source>
        <dbReference type="Proteomes" id="UP001604277"/>
    </source>
</evidence>
<proteinExistence type="predicted"/>
<protein>
    <submittedName>
        <fullName evidence="1">Uncharacterized protein</fullName>
    </submittedName>
</protein>
<dbReference type="EMBL" id="JBFOLJ010000011">
    <property type="protein sequence ID" value="KAL2494268.1"/>
    <property type="molecule type" value="Genomic_DNA"/>
</dbReference>
<organism evidence="1 2">
    <name type="scientific">Forsythia ovata</name>
    <dbReference type="NCBI Taxonomy" id="205694"/>
    <lineage>
        <taxon>Eukaryota</taxon>
        <taxon>Viridiplantae</taxon>
        <taxon>Streptophyta</taxon>
        <taxon>Embryophyta</taxon>
        <taxon>Tracheophyta</taxon>
        <taxon>Spermatophyta</taxon>
        <taxon>Magnoliopsida</taxon>
        <taxon>eudicotyledons</taxon>
        <taxon>Gunneridae</taxon>
        <taxon>Pentapetalae</taxon>
        <taxon>asterids</taxon>
        <taxon>lamiids</taxon>
        <taxon>Lamiales</taxon>
        <taxon>Oleaceae</taxon>
        <taxon>Forsythieae</taxon>
        <taxon>Forsythia</taxon>
    </lineage>
</organism>